<dbReference type="FunFam" id="1.20.120.180:FF:000002">
    <property type="entry name" value="Proteasome activator complex subunit 1"/>
    <property type="match status" value="1"/>
</dbReference>
<evidence type="ECO:0000256" key="2">
    <source>
        <dbReference type="ARBA" id="ARBA00022942"/>
    </source>
</evidence>
<name>A0ABD2PY07_9PLAT</name>
<evidence type="ECO:0000259" key="4">
    <source>
        <dbReference type="Pfam" id="PF02251"/>
    </source>
</evidence>
<dbReference type="SUPFAM" id="SSF47216">
    <property type="entry name" value="Proteasome activator"/>
    <property type="match status" value="1"/>
</dbReference>
<dbReference type="Proteomes" id="UP001626550">
    <property type="component" value="Unassembled WGS sequence"/>
</dbReference>
<reference evidence="6 7" key="1">
    <citation type="submission" date="2024-11" db="EMBL/GenBank/DDBJ databases">
        <title>Adaptive evolution of stress response genes in parasites aligns with host niche diversity.</title>
        <authorList>
            <person name="Hahn C."/>
            <person name="Resl P."/>
        </authorList>
    </citation>
    <scope>NUCLEOTIDE SEQUENCE [LARGE SCALE GENOMIC DNA]</scope>
    <source>
        <strain evidence="6">EGGRZ-B1_66</strain>
        <tissue evidence="6">Body</tissue>
    </source>
</reference>
<evidence type="ECO:0000259" key="5">
    <source>
        <dbReference type="Pfam" id="PF02252"/>
    </source>
</evidence>
<feature type="non-terminal residue" evidence="6">
    <location>
        <position position="1"/>
    </location>
</feature>
<accession>A0ABD2PY07</accession>
<feature type="domain" description="Proteasome activator PA28 C-terminal" evidence="5">
    <location>
        <begin position="92"/>
        <end position="232"/>
    </location>
</feature>
<dbReference type="InterPro" id="IPR036252">
    <property type="entry name" value="Proteasome_activ_sf"/>
</dbReference>
<comment type="similarity">
    <text evidence="1">Belongs to the PA28 family.</text>
</comment>
<sequence>TKKCRTLDAYKEEIKKKGEELVKEVFPQRVFEIEELLKSELLARATERDTIDVPIPVPKSDSVCPPTKKRMLNEGDGHGLTPVFHFPCGEFPLNSSIKELFDLTRPLCQRLVFEAQNVRLWIQFSIPRIEDGNNFGVGIQEDVLSEVASIERDAITYMEGITRYYAARGKMVSKIAQFPHINDYREALIEQDIKQAFGMHLTLLEIRNHYAMLNDLIMKNLDRIKVPRSNHSVSLY</sequence>
<organism evidence="6 7">
    <name type="scientific">Cichlidogyrus casuarinus</name>
    <dbReference type="NCBI Taxonomy" id="1844966"/>
    <lineage>
        <taxon>Eukaryota</taxon>
        <taxon>Metazoa</taxon>
        <taxon>Spiralia</taxon>
        <taxon>Lophotrochozoa</taxon>
        <taxon>Platyhelminthes</taxon>
        <taxon>Monogenea</taxon>
        <taxon>Monopisthocotylea</taxon>
        <taxon>Dactylogyridea</taxon>
        <taxon>Ancyrocephalidae</taxon>
        <taxon>Cichlidogyrus</taxon>
    </lineage>
</organism>
<comment type="function">
    <text evidence="3">Implicated in immunoproteasome assembly and required for efficient antigen processing. The PA28 activator complex enhances the generation of class I binding peptides by altering the cleavage pattern of the proteasome.</text>
</comment>
<dbReference type="Gene3D" id="1.20.5.120">
    <property type="entry name" value="Proteasome activator pa28, N-terminal domain"/>
    <property type="match status" value="1"/>
</dbReference>
<dbReference type="EMBL" id="JBJKFK010001756">
    <property type="protein sequence ID" value="KAL3312299.1"/>
    <property type="molecule type" value="Genomic_DNA"/>
</dbReference>
<protein>
    <submittedName>
        <fullName evidence="6">Proteasome activator complex subunit 3</fullName>
    </submittedName>
</protein>
<dbReference type="Gene3D" id="1.20.120.180">
    <property type="entry name" value="Proteasome activator pa28, C-terminal domain"/>
    <property type="match status" value="1"/>
</dbReference>
<proteinExistence type="inferred from homology"/>
<dbReference type="InterPro" id="IPR036997">
    <property type="entry name" value="PA28_C_sf"/>
</dbReference>
<dbReference type="GO" id="GO:0000502">
    <property type="term" value="C:proteasome complex"/>
    <property type="evidence" value="ECO:0007669"/>
    <property type="project" value="UniProtKB-KW"/>
</dbReference>
<dbReference type="Pfam" id="PF02252">
    <property type="entry name" value="PA28_C"/>
    <property type="match status" value="1"/>
</dbReference>
<comment type="caution">
    <text evidence="6">The sequence shown here is derived from an EMBL/GenBank/DDBJ whole genome shotgun (WGS) entry which is preliminary data.</text>
</comment>
<evidence type="ECO:0000256" key="1">
    <source>
        <dbReference type="ARBA" id="ARBA00005883"/>
    </source>
</evidence>
<dbReference type="InterPro" id="IPR003186">
    <property type="entry name" value="PA28_C"/>
</dbReference>
<evidence type="ECO:0000313" key="6">
    <source>
        <dbReference type="EMBL" id="KAL3312299.1"/>
    </source>
</evidence>
<keyword evidence="7" id="KW-1185">Reference proteome</keyword>
<dbReference type="InterPro" id="IPR003185">
    <property type="entry name" value="Proteasome_activ_PA28_N"/>
</dbReference>
<gene>
    <name evidence="6" type="primary">PSME3</name>
    <name evidence="6" type="ORF">Ciccas_009111</name>
</gene>
<dbReference type="Pfam" id="PF02251">
    <property type="entry name" value="PA28_N"/>
    <property type="match status" value="1"/>
</dbReference>
<dbReference type="PANTHER" id="PTHR10660:SF2">
    <property type="entry name" value="LD45860P"/>
    <property type="match status" value="1"/>
</dbReference>
<evidence type="ECO:0000256" key="3">
    <source>
        <dbReference type="ARBA" id="ARBA00037467"/>
    </source>
</evidence>
<dbReference type="AlphaFoldDB" id="A0ABD2PY07"/>
<feature type="domain" description="Proteasome activator PA28 N-terminal" evidence="4">
    <location>
        <begin position="6"/>
        <end position="58"/>
    </location>
</feature>
<keyword evidence="2 6" id="KW-0647">Proteasome</keyword>
<evidence type="ECO:0000313" key="7">
    <source>
        <dbReference type="Proteomes" id="UP001626550"/>
    </source>
</evidence>
<dbReference type="InterPro" id="IPR009077">
    <property type="entry name" value="Proteasome_activ_PA28"/>
</dbReference>
<dbReference type="PANTHER" id="PTHR10660">
    <property type="entry name" value="PROTEASOME REGULATOR PA28"/>
    <property type="match status" value="1"/>
</dbReference>
<dbReference type="InterPro" id="IPR036996">
    <property type="entry name" value="PA28_N_sf"/>
</dbReference>